<evidence type="ECO:0000256" key="1">
    <source>
        <dbReference type="ARBA" id="ARBA00023015"/>
    </source>
</evidence>
<keyword evidence="7" id="KW-1185">Reference proteome</keyword>
<protein>
    <submittedName>
        <fullName evidence="6">TetR family transcriptional regulator</fullName>
    </submittedName>
</protein>
<dbReference type="InterPro" id="IPR041347">
    <property type="entry name" value="MftR_C"/>
</dbReference>
<dbReference type="InterPro" id="IPR001647">
    <property type="entry name" value="HTH_TetR"/>
</dbReference>
<dbReference type="Gene3D" id="1.10.357.10">
    <property type="entry name" value="Tetracycline Repressor, domain 2"/>
    <property type="match status" value="1"/>
</dbReference>
<keyword evidence="3" id="KW-0804">Transcription</keyword>
<dbReference type="InterPro" id="IPR009057">
    <property type="entry name" value="Homeodomain-like_sf"/>
</dbReference>
<dbReference type="Pfam" id="PF17754">
    <property type="entry name" value="TetR_C_14"/>
    <property type="match status" value="1"/>
</dbReference>
<dbReference type="EMBL" id="JAAFYZ010000018">
    <property type="protein sequence ID" value="MBS2546811.1"/>
    <property type="molecule type" value="Genomic_DNA"/>
</dbReference>
<comment type="caution">
    <text evidence="6">The sequence shown here is derived from an EMBL/GenBank/DDBJ whole genome shotgun (WGS) entry which is preliminary data.</text>
</comment>
<dbReference type="PROSITE" id="PS01081">
    <property type="entry name" value="HTH_TETR_1"/>
    <property type="match status" value="1"/>
</dbReference>
<evidence type="ECO:0000256" key="4">
    <source>
        <dbReference type="PROSITE-ProRule" id="PRU00335"/>
    </source>
</evidence>
<dbReference type="SUPFAM" id="SSF46689">
    <property type="entry name" value="Homeodomain-like"/>
    <property type="match status" value="1"/>
</dbReference>
<keyword evidence="1" id="KW-0805">Transcription regulation</keyword>
<dbReference type="Pfam" id="PF00440">
    <property type="entry name" value="TetR_N"/>
    <property type="match status" value="1"/>
</dbReference>
<feature type="domain" description="HTH tetR-type" evidence="5">
    <location>
        <begin position="6"/>
        <end position="66"/>
    </location>
</feature>
<name>A0ABS5KL94_9ACTN</name>
<proteinExistence type="predicted"/>
<dbReference type="PROSITE" id="PS50977">
    <property type="entry name" value="HTH_TETR_2"/>
    <property type="match status" value="1"/>
</dbReference>
<evidence type="ECO:0000313" key="7">
    <source>
        <dbReference type="Proteomes" id="UP000730482"/>
    </source>
</evidence>
<accession>A0ABS5KL94</accession>
<dbReference type="PANTHER" id="PTHR30055:SF238">
    <property type="entry name" value="MYCOFACTOCIN BIOSYNTHESIS TRANSCRIPTIONAL REGULATOR MFTR-RELATED"/>
    <property type="match status" value="1"/>
</dbReference>
<evidence type="ECO:0000313" key="6">
    <source>
        <dbReference type="EMBL" id="MBS2546811.1"/>
    </source>
</evidence>
<dbReference type="Proteomes" id="UP000730482">
    <property type="component" value="Unassembled WGS sequence"/>
</dbReference>
<organism evidence="6 7">
    <name type="scientific">Catenulispora pinistramenti</name>
    <dbReference type="NCBI Taxonomy" id="2705254"/>
    <lineage>
        <taxon>Bacteria</taxon>
        <taxon>Bacillati</taxon>
        <taxon>Actinomycetota</taxon>
        <taxon>Actinomycetes</taxon>
        <taxon>Catenulisporales</taxon>
        <taxon>Catenulisporaceae</taxon>
        <taxon>Catenulispora</taxon>
    </lineage>
</organism>
<evidence type="ECO:0000259" key="5">
    <source>
        <dbReference type="PROSITE" id="PS50977"/>
    </source>
</evidence>
<dbReference type="RefSeq" id="WP_212008454.1">
    <property type="nucleotide sequence ID" value="NZ_JAAFYZ010000018.1"/>
</dbReference>
<feature type="DNA-binding region" description="H-T-H motif" evidence="4">
    <location>
        <begin position="29"/>
        <end position="48"/>
    </location>
</feature>
<dbReference type="PANTHER" id="PTHR30055">
    <property type="entry name" value="HTH-TYPE TRANSCRIPTIONAL REGULATOR RUTR"/>
    <property type="match status" value="1"/>
</dbReference>
<evidence type="ECO:0000256" key="3">
    <source>
        <dbReference type="ARBA" id="ARBA00023163"/>
    </source>
</evidence>
<sequence>MGRWEPNARGRLEQAAQELYAERGFEQTTAAEIAERAGLTKRTFFRHFTDKCDVLFADADAMRDLIVKAAAETPESLAPLAAVAAGIQAGAAVLQEFQERARNRHVVIAATPELRERELAELAEIAAALAETLRGRGVGDRTASLAAETGIAVFKVTFGYWLEDAGQPELPQLLRDAFDELKVVTAGA</sequence>
<dbReference type="PRINTS" id="PR00455">
    <property type="entry name" value="HTHTETR"/>
</dbReference>
<reference evidence="6 7" key="1">
    <citation type="submission" date="2020-02" db="EMBL/GenBank/DDBJ databases">
        <title>Acidophilic actinobacteria isolated from forest soil.</title>
        <authorList>
            <person name="Golinska P."/>
        </authorList>
    </citation>
    <scope>NUCLEOTIDE SEQUENCE [LARGE SCALE GENOMIC DNA]</scope>
    <source>
        <strain evidence="6 7">NL8</strain>
    </source>
</reference>
<gene>
    <name evidence="6" type="ORF">KGQ19_08010</name>
</gene>
<dbReference type="InterPro" id="IPR050109">
    <property type="entry name" value="HTH-type_TetR-like_transc_reg"/>
</dbReference>
<keyword evidence="2 4" id="KW-0238">DNA-binding</keyword>
<evidence type="ECO:0000256" key="2">
    <source>
        <dbReference type="ARBA" id="ARBA00023125"/>
    </source>
</evidence>
<dbReference type="InterPro" id="IPR023772">
    <property type="entry name" value="DNA-bd_HTH_TetR-type_CS"/>
</dbReference>